<dbReference type="Gene3D" id="3.30.70.3030">
    <property type="match status" value="1"/>
</dbReference>
<dbReference type="InterPro" id="IPR035368">
    <property type="entry name" value="Nrap_D3"/>
</dbReference>
<dbReference type="Pfam" id="PF17406">
    <property type="entry name" value="Nrap_D5"/>
    <property type="match status" value="1"/>
</dbReference>
<feature type="domain" description="Nrap protein" evidence="8">
    <location>
        <begin position="355"/>
        <end position="493"/>
    </location>
</feature>
<feature type="domain" description="Nrap protein" evidence="7">
    <location>
        <begin position="208"/>
        <end position="351"/>
    </location>
</feature>
<reference evidence="13 14" key="1">
    <citation type="journal article" date="2011" name="J. Gen. Appl. Microbiol.">
        <title>Draft genome sequencing of the enigmatic yeast Saitoella complicata.</title>
        <authorList>
            <person name="Nishida H."/>
            <person name="Hamamoto M."/>
            <person name="Sugiyama J."/>
        </authorList>
    </citation>
    <scope>NUCLEOTIDE SEQUENCE [LARGE SCALE GENOMIC DNA]</scope>
    <source>
        <strain evidence="13 14">NRRL Y-17804</strain>
    </source>
</reference>
<dbReference type="InterPro" id="IPR035369">
    <property type="entry name" value="Nrap_D4"/>
</dbReference>
<evidence type="ECO:0000259" key="8">
    <source>
        <dbReference type="Pfam" id="PF17403"/>
    </source>
</evidence>
<keyword evidence="4 5" id="KW-0539">Nucleus</keyword>
<evidence type="ECO:0000313" key="14">
    <source>
        <dbReference type="Proteomes" id="UP000033140"/>
    </source>
</evidence>
<feature type="region of interest" description="Disordered" evidence="6">
    <location>
        <begin position="1"/>
        <end position="64"/>
    </location>
</feature>
<evidence type="ECO:0000256" key="4">
    <source>
        <dbReference type="ARBA" id="ARBA00023242"/>
    </source>
</evidence>
<dbReference type="GO" id="GO:0003723">
    <property type="term" value="F:RNA binding"/>
    <property type="evidence" value="ECO:0007669"/>
    <property type="project" value="UniProtKB-KW"/>
</dbReference>
<keyword evidence="3 5" id="KW-0694">RNA-binding</keyword>
<dbReference type="GO" id="GO:0032545">
    <property type="term" value="C:CURI complex"/>
    <property type="evidence" value="ECO:0007669"/>
    <property type="project" value="TreeGrafter"/>
</dbReference>
<dbReference type="GO" id="GO:0006409">
    <property type="term" value="P:tRNA export from nucleus"/>
    <property type="evidence" value="ECO:0007669"/>
    <property type="project" value="TreeGrafter"/>
</dbReference>
<dbReference type="PANTHER" id="PTHR17972:SF0">
    <property type="entry name" value="NUCLEOLAR PROTEIN 6"/>
    <property type="match status" value="1"/>
</dbReference>
<dbReference type="GO" id="GO:0032040">
    <property type="term" value="C:small-subunit processome"/>
    <property type="evidence" value="ECO:0007669"/>
    <property type="project" value="TreeGrafter"/>
</dbReference>
<dbReference type="Pfam" id="PF17407">
    <property type="entry name" value="Nrap_D6"/>
    <property type="match status" value="1"/>
</dbReference>
<keyword evidence="5" id="KW-0698">rRNA processing</keyword>
<accession>A0A0E9NEB7</accession>
<comment type="caution">
    <text evidence="13">The sequence shown here is derived from an EMBL/GenBank/DDBJ whole genome shotgun (WGS) entry which is preliminary data.</text>
</comment>
<dbReference type="InterPro" id="IPR005554">
    <property type="entry name" value="NOL6/Upt22"/>
</dbReference>
<evidence type="ECO:0000259" key="11">
    <source>
        <dbReference type="Pfam" id="PF17406"/>
    </source>
</evidence>
<dbReference type="InterPro" id="IPR035370">
    <property type="entry name" value="Nrap_D5"/>
</dbReference>
<gene>
    <name evidence="13" type="ORF">G7K_2369-t1</name>
</gene>
<keyword evidence="5" id="KW-0687">Ribonucleoprotein</keyword>
<dbReference type="InterPro" id="IPR035082">
    <property type="entry name" value="Nrap_D1"/>
</dbReference>
<comment type="subcellular location">
    <subcellularLocation>
        <location evidence="1 5">Nucleus</location>
        <location evidence="1 5">Nucleolus</location>
    </subcellularLocation>
</comment>
<dbReference type="STRING" id="698492.A0A0E9NEB7"/>
<sequence>MVDKRKREAVVIPGPAQKASRKETSAPESPRAFEDSEVSDFVEEDDDDDLLEDEGDDEDNEDAMDGVETAMVPTAGKSGRDAHFAPPSREEIQGLQETSELYKSNIFKLEIDELLSEVRLNLEKMKSVEKALHHLRNVIDSIPETTETSLLAFEENMSKKHKIQVPFCEPRPSADAQYKFSYRKPANINLVGSYALKTVIKQPEGFNVDVAITMPSEIFQDKDYLNHRYFYKRACYLASLAAGIRKADKKSAFNIEFANLNGDVRRPILVIRAGGDGSELDFTKAKCCIRLLPAIPDALFPASKLAPTRNCVRPSNAATDSKLPPTPTYNFSVLSDMTFFPHLTLLYARTKACAAFRDACTLGRIWLRQRGFGGDIQRGGFGSFEWSMLMAFLLQGGGPRNAPVLADGYSSYQLFKSTIQFLAKRDFVKEPAIMGNESDVVVEGGNFVDAKHHLDLFGKMSGASLKFLRDEAVLSFNLLNETAVDYFDALFLKRMDEPVLKYDLFFTVPVPSAHDKSYDATARLDCPDYAVHFSQRLHRILARALTDRVSLIAINGTRVDSWSIEASPKSDASAVQVGLLLDPQASRRLVDHGPAADDKQEAARFRSFWGEKSELRRFKDGSILESLVWSAKSVEERALVVQQIVSYIVKRHIGQAVADGINYKYLDFSRFINVPKQLKSLIYEQGEPFETFQPALFAFDRFVKDLNGMEDFPLSISTVLPASAALRYSTVLAPLPRKYSELPLVPAALSYVDVIDVVVQFESSGRWPDDLRAIQKTKVAFLLKMAEILENTAEGCSVRVGLENEDLDIANAGFLDVVYDNGYAFRARIQHDREMTLLERSLKGKAVFGKDKDNYQRALDQYRRFFLNTPRHTFAMQALCQQHPSLSSVVRVLKRWFNSHFLTCHVPEELIELIAASSFTESGSWSTPASTSTGFARCIAFLGGWDWRADPLIIDFDGSISGSMRTDILEKMAELRKQDPAMAHHAMFVATSYDLTESFWTRRQPTKLVAARITALARATLGQLMQATGPAQRIFATPTSDYNFLIHLNAECNPTAYKSVAVDAKSLLAGRTQQYKNTAANSIADVQVGFDPICRFLEEVQATYGDSLLLFYDGLGGSVVGGLWNPLVLGAKPFKVNLGFSAEPISEVAKDKKAKFVINKAAILAEIQRVGGDMIGSIEESN</sequence>
<keyword evidence="14" id="KW-1185">Reference proteome</keyword>
<keyword evidence="5" id="KW-0690">Ribosome biogenesis</keyword>
<feature type="domain" description="Nrap protein" evidence="9">
    <location>
        <begin position="499"/>
        <end position="653"/>
    </location>
</feature>
<reference evidence="13 14" key="3">
    <citation type="journal article" date="2015" name="Genome Announc.">
        <title>Draft Genome Sequence of the Archiascomycetous Yeast Saitoella complicata.</title>
        <authorList>
            <person name="Yamauchi K."/>
            <person name="Kondo S."/>
            <person name="Hamamoto M."/>
            <person name="Takahashi Y."/>
            <person name="Ogura Y."/>
            <person name="Hayashi T."/>
            <person name="Nishida H."/>
        </authorList>
    </citation>
    <scope>NUCLEOTIDE SEQUENCE [LARGE SCALE GENOMIC DNA]</scope>
    <source>
        <strain evidence="13 14">NRRL Y-17804</strain>
    </source>
</reference>
<dbReference type="EMBL" id="BACD03000013">
    <property type="protein sequence ID" value="GAO48189.1"/>
    <property type="molecule type" value="Genomic_DNA"/>
</dbReference>
<dbReference type="InterPro" id="IPR035367">
    <property type="entry name" value="Nrap_D2"/>
</dbReference>
<dbReference type="Gene3D" id="1.10.1410.10">
    <property type="match status" value="2"/>
</dbReference>
<dbReference type="OrthoDB" id="10251401at2759"/>
<dbReference type="Proteomes" id="UP000033140">
    <property type="component" value="Unassembled WGS sequence"/>
</dbReference>
<organism evidence="13 14">
    <name type="scientific">Saitoella complicata (strain BCRC 22490 / CBS 7301 / JCM 7358 / NBRC 10748 / NRRL Y-17804)</name>
    <dbReference type="NCBI Taxonomy" id="698492"/>
    <lineage>
        <taxon>Eukaryota</taxon>
        <taxon>Fungi</taxon>
        <taxon>Dikarya</taxon>
        <taxon>Ascomycota</taxon>
        <taxon>Taphrinomycotina</taxon>
        <taxon>Taphrinomycotina incertae sedis</taxon>
        <taxon>Saitoella</taxon>
    </lineage>
</organism>
<evidence type="ECO:0000259" key="7">
    <source>
        <dbReference type="Pfam" id="PF03813"/>
    </source>
</evidence>
<evidence type="ECO:0000313" key="13">
    <source>
        <dbReference type="EMBL" id="GAO48189.1"/>
    </source>
</evidence>
<dbReference type="InterPro" id="IPR035371">
    <property type="entry name" value="Nrap_D6"/>
</dbReference>
<feature type="compositionally biased region" description="Acidic residues" evidence="6">
    <location>
        <begin position="35"/>
        <end position="64"/>
    </location>
</feature>
<dbReference type="Pfam" id="PF03813">
    <property type="entry name" value="Nrap"/>
    <property type="match status" value="1"/>
</dbReference>
<evidence type="ECO:0000259" key="9">
    <source>
        <dbReference type="Pfam" id="PF17404"/>
    </source>
</evidence>
<dbReference type="RefSeq" id="XP_019022563.1">
    <property type="nucleotide sequence ID" value="XM_019171992.1"/>
</dbReference>
<dbReference type="PANTHER" id="PTHR17972">
    <property type="entry name" value="NUCLEOLAR RNA-ASSOCIATED PROTEIN"/>
    <property type="match status" value="1"/>
</dbReference>
<dbReference type="Gene3D" id="3.30.70.3020">
    <property type="match status" value="1"/>
</dbReference>
<feature type="domain" description="Nrap protein" evidence="11">
    <location>
        <begin position="883"/>
        <end position="1027"/>
    </location>
</feature>
<name>A0A0E9NEB7_SAICN</name>
<comment type="similarity">
    <text evidence="2 5">Belongs to the NRAP family.</text>
</comment>
<dbReference type="Pfam" id="PF17403">
    <property type="entry name" value="Nrap_D2"/>
    <property type="match status" value="1"/>
</dbReference>
<evidence type="ECO:0000259" key="12">
    <source>
        <dbReference type="Pfam" id="PF17407"/>
    </source>
</evidence>
<reference evidence="13 14" key="2">
    <citation type="journal article" date="2014" name="J. Gen. Appl. Microbiol.">
        <title>The early diverging ascomycetous budding yeast Saitoella complicata has three histone deacetylases belonging to the Clr6, Hos2, and Rpd3 lineages.</title>
        <authorList>
            <person name="Nishida H."/>
            <person name="Matsumoto T."/>
            <person name="Kondo S."/>
            <person name="Hamamoto M."/>
            <person name="Yoshikawa H."/>
        </authorList>
    </citation>
    <scope>NUCLEOTIDE SEQUENCE [LARGE SCALE GENOMIC DNA]</scope>
    <source>
        <strain evidence="13 14">NRRL Y-17804</strain>
    </source>
</reference>
<evidence type="ECO:0000256" key="1">
    <source>
        <dbReference type="ARBA" id="ARBA00004604"/>
    </source>
</evidence>
<evidence type="ECO:0000256" key="5">
    <source>
        <dbReference type="RuleBase" id="RU364032"/>
    </source>
</evidence>
<dbReference type="Pfam" id="PF17405">
    <property type="entry name" value="Nrap_D4"/>
    <property type="match status" value="1"/>
</dbReference>
<proteinExistence type="inferred from homology"/>
<evidence type="ECO:0000259" key="10">
    <source>
        <dbReference type="Pfam" id="PF17405"/>
    </source>
</evidence>
<dbReference type="GO" id="GO:0034456">
    <property type="term" value="C:UTP-C complex"/>
    <property type="evidence" value="ECO:0007669"/>
    <property type="project" value="TreeGrafter"/>
</dbReference>
<evidence type="ECO:0000256" key="2">
    <source>
        <dbReference type="ARBA" id="ARBA00006674"/>
    </source>
</evidence>
<feature type="domain" description="Nrap protein" evidence="12">
    <location>
        <begin position="1040"/>
        <end position="1178"/>
    </location>
</feature>
<evidence type="ECO:0000256" key="3">
    <source>
        <dbReference type="ARBA" id="ARBA00022884"/>
    </source>
</evidence>
<dbReference type="GO" id="GO:0006364">
    <property type="term" value="P:rRNA processing"/>
    <property type="evidence" value="ECO:0007669"/>
    <property type="project" value="UniProtKB-KW"/>
</dbReference>
<dbReference type="Pfam" id="PF17404">
    <property type="entry name" value="Nrap_D3"/>
    <property type="match status" value="1"/>
</dbReference>
<dbReference type="AlphaFoldDB" id="A0A0E9NEB7"/>
<dbReference type="OMA" id="DERAHIP"/>
<feature type="domain" description="Nrap protein" evidence="10">
    <location>
        <begin position="683"/>
        <end position="881"/>
    </location>
</feature>
<protein>
    <recommendedName>
        <fullName evidence="5">U3 small nucleolar RNA-associated protein 22</fullName>
    </recommendedName>
</protein>
<evidence type="ECO:0000256" key="6">
    <source>
        <dbReference type="SAM" id="MobiDB-lite"/>
    </source>
</evidence>